<comment type="caution">
    <text evidence="3">The sequence shown here is derived from an EMBL/GenBank/DDBJ whole genome shotgun (WGS) entry which is preliminary data.</text>
</comment>
<evidence type="ECO:0000256" key="2">
    <source>
        <dbReference type="SAM" id="SignalP"/>
    </source>
</evidence>
<dbReference type="SMART" id="SM00028">
    <property type="entry name" value="TPR"/>
    <property type="match status" value="3"/>
</dbReference>
<dbReference type="Gene3D" id="1.25.40.10">
    <property type="entry name" value="Tetratricopeptide repeat domain"/>
    <property type="match status" value="2"/>
</dbReference>
<sequence length="477" mass="53419">MKKVVLTLITVAMAAGSSFAQVDKALVEAQKKSILETVKKTDESVKKAPTKPRLWLERAVAYFDLASFPDSTLANTDLDASFKALDYLAEAVKLDTKEGKKGSIAKDAEKLLDGREKAYGALMNMGVIKYQGKDYTSSFRYMSKASEIASKDTVSAMYTGVVAQLCQKDAEARTAYEKYMNIGGKDVAIIYGLSQIYKVAKEEDKALALIDKGIEIYPTSKDLKNEKFNMLIAFNRIDQAISQLKETVSKDPKDVMNLFNLGLLYENKTNTLKEEANKIADASNKVADARRKIASHKDKAEVYIDELKRTKAKLKTVKPNQKPVIQSQINKLEASIAKDNEELKALEGEKLEAEKAVGDEAANKAKIAELNVKIDALKQETPSFYERALAADPLYYDALYQMGAFYFNEGAEIKRVVNAMDMETYKKEGKAVEEKLAAKYQQAVPFFERALKVKKDEDLKEILKQVYRELKIDKQVD</sequence>
<accession>A0ABU3TQ80</accession>
<dbReference type="InterPro" id="IPR011990">
    <property type="entry name" value="TPR-like_helical_dom_sf"/>
</dbReference>
<dbReference type="EMBL" id="JAVNWW010000001">
    <property type="protein sequence ID" value="MDU0807984.1"/>
    <property type="molecule type" value="Genomic_DNA"/>
</dbReference>
<feature type="coiled-coil region" evidence="1">
    <location>
        <begin position="265"/>
        <end position="380"/>
    </location>
</feature>
<dbReference type="RefSeq" id="WP_316070259.1">
    <property type="nucleotide sequence ID" value="NZ_JAVNWW010000001.1"/>
</dbReference>
<keyword evidence="4" id="KW-1185">Reference proteome</keyword>
<keyword evidence="2" id="KW-0732">Signal</keyword>
<keyword evidence="1" id="KW-0175">Coiled coil</keyword>
<reference evidence="3 4" key="1">
    <citation type="submission" date="2023-09" db="EMBL/GenBank/DDBJ databases">
        <title>Aquirufa genomes.</title>
        <authorList>
            <person name="Pitt A."/>
        </authorList>
    </citation>
    <scope>NUCLEOTIDE SEQUENCE [LARGE SCALE GENOMIC DNA]</scope>
    <source>
        <strain evidence="3 4">LEOWEIH-7C</strain>
    </source>
</reference>
<evidence type="ECO:0000313" key="3">
    <source>
        <dbReference type="EMBL" id="MDU0807984.1"/>
    </source>
</evidence>
<evidence type="ECO:0000313" key="4">
    <source>
        <dbReference type="Proteomes" id="UP001249959"/>
    </source>
</evidence>
<evidence type="ECO:0000256" key="1">
    <source>
        <dbReference type="SAM" id="Coils"/>
    </source>
</evidence>
<dbReference type="Proteomes" id="UP001249959">
    <property type="component" value="Unassembled WGS sequence"/>
</dbReference>
<protein>
    <recommendedName>
        <fullName evidence="5">Tetratricopeptide repeat protein</fullName>
    </recommendedName>
</protein>
<feature type="signal peptide" evidence="2">
    <location>
        <begin position="1"/>
        <end position="20"/>
    </location>
</feature>
<proteinExistence type="predicted"/>
<gene>
    <name evidence="3" type="ORF">PQG45_02915</name>
</gene>
<name>A0ABU3TQ80_9BACT</name>
<feature type="chain" id="PRO_5047415634" description="Tetratricopeptide repeat protein" evidence="2">
    <location>
        <begin position="21"/>
        <end position="477"/>
    </location>
</feature>
<dbReference type="SUPFAM" id="SSF48452">
    <property type="entry name" value="TPR-like"/>
    <property type="match status" value="1"/>
</dbReference>
<dbReference type="InterPro" id="IPR019734">
    <property type="entry name" value="TPR_rpt"/>
</dbReference>
<evidence type="ECO:0008006" key="5">
    <source>
        <dbReference type="Google" id="ProtNLM"/>
    </source>
</evidence>
<organism evidence="3 4">
    <name type="scientific">Aquirufa regiilacus</name>
    <dbReference type="NCBI Taxonomy" id="3024868"/>
    <lineage>
        <taxon>Bacteria</taxon>
        <taxon>Pseudomonadati</taxon>
        <taxon>Bacteroidota</taxon>
        <taxon>Cytophagia</taxon>
        <taxon>Cytophagales</taxon>
        <taxon>Flectobacillaceae</taxon>
        <taxon>Aquirufa</taxon>
    </lineage>
</organism>